<dbReference type="OrthoDB" id="3554680at2759"/>
<reference evidence="1 2" key="1">
    <citation type="submission" date="2015-10" db="EMBL/GenBank/DDBJ databases">
        <title>Full genome of DAOMC 229536 Phialocephala scopiformis, a fungal endophyte of spruce producing the potent anti-insectan compound rugulosin.</title>
        <authorList>
            <consortium name="DOE Joint Genome Institute"/>
            <person name="Walker A.K."/>
            <person name="Frasz S.L."/>
            <person name="Seifert K.A."/>
            <person name="Miller J.D."/>
            <person name="Mondo S.J."/>
            <person name="Labutti K."/>
            <person name="Lipzen A."/>
            <person name="Dockter R."/>
            <person name="Kennedy M."/>
            <person name="Grigoriev I.V."/>
            <person name="Spatafora J.W."/>
        </authorList>
    </citation>
    <scope>NUCLEOTIDE SEQUENCE [LARGE SCALE GENOMIC DNA]</scope>
    <source>
        <strain evidence="1 2">CBS 120377</strain>
    </source>
</reference>
<dbReference type="GeneID" id="28830248"/>
<dbReference type="AlphaFoldDB" id="A0A194WTA0"/>
<dbReference type="EMBL" id="KQ947428">
    <property type="protein sequence ID" value="KUJ10909.1"/>
    <property type="molecule type" value="Genomic_DNA"/>
</dbReference>
<name>A0A194WTA0_MOLSC</name>
<protein>
    <submittedName>
        <fullName evidence="1">Uncharacterized protein</fullName>
    </submittedName>
</protein>
<dbReference type="KEGG" id="psco:LY89DRAFT_739890"/>
<evidence type="ECO:0000313" key="2">
    <source>
        <dbReference type="Proteomes" id="UP000070700"/>
    </source>
</evidence>
<dbReference type="Proteomes" id="UP000070700">
    <property type="component" value="Unassembled WGS sequence"/>
</dbReference>
<gene>
    <name evidence="1" type="ORF">LY89DRAFT_739890</name>
</gene>
<proteinExistence type="predicted"/>
<organism evidence="1 2">
    <name type="scientific">Mollisia scopiformis</name>
    <name type="common">Conifer needle endophyte fungus</name>
    <name type="synonym">Phialocephala scopiformis</name>
    <dbReference type="NCBI Taxonomy" id="149040"/>
    <lineage>
        <taxon>Eukaryota</taxon>
        <taxon>Fungi</taxon>
        <taxon>Dikarya</taxon>
        <taxon>Ascomycota</taxon>
        <taxon>Pezizomycotina</taxon>
        <taxon>Leotiomycetes</taxon>
        <taxon>Helotiales</taxon>
        <taxon>Mollisiaceae</taxon>
        <taxon>Mollisia</taxon>
    </lineage>
</organism>
<dbReference type="RefSeq" id="XP_018065264.1">
    <property type="nucleotide sequence ID" value="XM_018220522.1"/>
</dbReference>
<accession>A0A194WTA0</accession>
<evidence type="ECO:0000313" key="1">
    <source>
        <dbReference type="EMBL" id="KUJ10909.1"/>
    </source>
</evidence>
<dbReference type="InParanoid" id="A0A194WTA0"/>
<keyword evidence="2" id="KW-1185">Reference proteome</keyword>
<sequence>MEIGSFASQSSEERETLRNNHYANWTKYLDSFKQYESDVKDVKQTVRVSNQTSSHLEGMRTSALAIGSMNAAAYPTDDDDEDDVIVKPDKCPKYSSEVEQIDSSSPDDCFFPGFKVVKFGSDFIGKCSICDRTSIIALVLKVKDKANFMNLNRKTFSRFLSSMDIYDLFYKRICCDACASYLIEPNAGLLPVPVSGAVALLSPEDNMDLWVEMLNGIFSGVRVDIPKWYWVEYLRRKIIELPADDSTTIEERLFKDALTWLVRGFNGEIDGDGDDASSQVTLV</sequence>